<sequence length="384" mass="43140">MPADRVLGLRELNRATLARQFLLDRTTLPVPEVIEHLAGLQAQTPHTWYTGLWSRVEGFKPEQAAELLTGRRAVRIALMRSTLHLVTARDCRWLRPLVQPVIERATEGMYGRDLEGVDRGELAAVGRALVEEQPLTPAVLGARLAEHGRAAGWGERHPHALAQMVRALVPLVQVPPRGLWGRSGPGAHTSAEAWLGEPMDAEASVEDLVLRYLAAFGPATVKDVQTWSGLTRLRQVLERLRPRLVIFRTADGRELFDLPEAPRPDPQTPAPVRFMYDFDNLFLSHADRSRVITPAYRRHTLPRNLMPSLLLVDGFTEGTWKIVRNRGAATLLIKPFRPLTRAERAETAEEGIRLLEFAEAEADRHDVRFIPHDAPEEPWRAGAR</sequence>
<evidence type="ECO:0000313" key="1">
    <source>
        <dbReference type="EMBL" id="ACY98015.1"/>
    </source>
</evidence>
<dbReference type="OrthoDB" id="9148135at2"/>
<dbReference type="AlphaFoldDB" id="D1A3W2"/>
<proteinExistence type="predicted"/>
<dbReference type="PANTHER" id="PTHR38479">
    <property type="entry name" value="LMO0824 PROTEIN"/>
    <property type="match status" value="1"/>
</dbReference>
<evidence type="ECO:0008006" key="3">
    <source>
        <dbReference type="Google" id="ProtNLM"/>
    </source>
</evidence>
<name>D1A3W2_THECD</name>
<dbReference type="RefSeq" id="WP_012852799.1">
    <property type="nucleotide sequence ID" value="NC_013510.1"/>
</dbReference>
<dbReference type="Proteomes" id="UP000001918">
    <property type="component" value="Chromosome"/>
</dbReference>
<reference evidence="1 2" key="1">
    <citation type="journal article" date="2011" name="Stand. Genomic Sci.">
        <title>Complete genome sequence of Thermomonospora curvata type strain (B9).</title>
        <authorList>
            <person name="Chertkov O."/>
            <person name="Sikorski J."/>
            <person name="Nolan M."/>
            <person name="Lapidus A."/>
            <person name="Lucas S."/>
            <person name="Del Rio T.G."/>
            <person name="Tice H."/>
            <person name="Cheng J.F."/>
            <person name="Goodwin L."/>
            <person name="Pitluck S."/>
            <person name="Liolios K."/>
            <person name="Ivanova N."/>
            <person name="Mavromatis K."/>
            <person name="Mikhailova N."/>
            <person name="Ovchinnikova G."/>
            <person name="Pati A."/>
            <person name="Chen A."/>
            <person name="Palaniappan K."/>
            <person name="Djao O.D."/>
            <person name="Land M."/>
            <person name="Hauser L."/>
            <person name="Chang Y.J."/>
            <person name="Jeffries C.D."/>
            <person name="Brettin T."/>
            <person name="Han C."/>
            <person name="Detter J.C."/>
            <person name="Rohde M."/>
            <person name="Goker M."/>
            <person name="Woyke T."/>
            <person name="Bristow J."/>
            <person name="Eisen J.A."/>
            <person name="Markowitz V."/>
            <person name="Hugenholtz P."/>
            <person name="Klenk H.P."/>
            <person name="Kyrpides N.C."/>
        </authorList>
    </citation>
    <scope>NUCLEOTIDE SEQUENCE [LARGE SCALE GENOMIC DNA]</scope>
    <source>
        <strain evidence="2">ATCC 19995 / DSM 43183 / JCM 3096 / KCTC 9072 / NBRC 15933 / NCIMB 10081 / Henssen B9</strain>
    </source>
</reference>
<gene>
    <name evidence="1" type="ordered locus">Tcur_2452</name>
</gene>
<accession>D1A3W2</accession>
<organism evidence="1 2">
    <name type="scientific">Thermomonospora curvata (strain ATCC 19995 / DSM 43183 / JCM 3096 / KCTC 9072 / NBRC 15933 / NCIMB 10081 / Henssen B9)</name>
    <dbReference type="NCBI Taxonomy" id="471852"/>
    <lineage>
        <taxon>Bacteria</taxon>
        <taxon>Bacillati</taxon>
        <taxon>Actinomycetota</taxon>
        <taxon>Actinomycetes</taxon>
        <taxon>Streptosporangiales</taxon>
        <taxon>Thermomonosporaceae</taxon>
        <taxon>Thermomonospora</taxon>
    </lineage>
</organism>
<dbReference type="InterPro" id="IPR009351">
    <property type="entry name" value="AlkZ-like"/>
</dbReference>
<dbReference type="PANTHER" id="PTHR38479:SF2">
    <property type="entry name" value="WINGED HELIX DNA-BINDING DOMAIN-CONTAINING PROTEIN"/>
    <property type="match status" value="1"/>
</dbReference>
<dbReference type="eggNOG" id="COG3214">
    <property type="taxonomic scope" value="Bacteria"/>
</dbReference>
<dbReference type="HOGENOM" id="CLU_047003_2_0_11"/>
<dbReference type="EMBL" id="CP001738">
    <property type="protein sequence ID" value="ACY98015.1"/>
    <property type="molecule type" value="Genomic_DNA"/>
</dbReference>
<protein>
    <recommendedName>
        <fullName evidence="3">Winged helix DNA-binding domain-containing protein</fullName>
    </recommendedName>
</protein>
<dbReference type="Pfam" id="PF06224">
    <property type="entry name" value="AlkZ-like"/>
    <property type="match status" value="1"/>
</dbReference>
<dbReference type="KEGG" id="tcu:Tcur_2452"/>
<keyword evidence="2" id="KW-1185">Reference proteome</keyword>
<dbReference type="STRING" id="471852.Tcur_2452"/>
<evidence type="ECO:0000313" key="2">
    <source>
        <dbReference type="Proteomes" id="UP000001918"/>
    </source>
</evidence>